<gene>
    <name evidence="5 9" type="primary">xseA</name>
    <name evidence="9" type="ORF">ACFPET_05130</name>
</gene>
<dbReference type="NCBIfam" id="TIGR00237">
    <property type="entry name" value="xseA"/>
    <property type="match status" value="1"/>
</dbReference>
<dbReference type="InterPro" id="IPR020579">
    <property type="entry name" value="Exonuc_VII_lsu_C"/>
</dbReference>
<keyword evidence="10" id="KW-1185">Reference proteome</keyword>
<comment type="catalytic activity">
    <reaction evidence="5 6">
        <text>Exonucleolytic cleavage in either 5'- to 3'- or 3'- to 5'-direction to yield nucleoside 5'-phosphates.</text>
        <dbReference type="EC" id="3.1.11.6"/>
    </reaction>
</comment>
<organism evidence="9 10">
    <name type="scientific">Salininema proteolyticum</name>
    <dbReference type="NCBI Taxonomy" id="1607685"/>
    <lineage>
        <taxon>Bacteria</taxon>
        <taxon>Bacillati</taxon>
        <taxon>Actinomycetota</taxon>
        <taxon>Actinomycetes</taxon>
        <taxon>Glycomycetales</taxon>
        <taxon>Glycomycetaceae</taxon>
        <taxon>Salininema</taxon>
    </lineage>
</organism>
<comment type="subunit">
    <text evidence="5">Heterooligomer composed of large and small subunits.</text>
</comment>
<evidence type="ECO:0000256" key="5">
    <source>
        <dbReference type="HAMAP-Rule" id="MF_00378"/>
    </source>
</evidence>
<comment type="caution">
    <text evidence="9">The sequence shown here is derived from an EMBL/GenBank/DDBJ whole genome shotgun (WGS) entry which is preliminary data.</text>
</comment>
<evidence type="ECO:0000256" key="2">
    <source>
        <dbReference type="ARBA" id="ARBA00022722"/>
    </source>
</evidence>
<evidence type="ECO:0000259" key="8">
    <source>
        <dbReference type="Pfam" id="PF13742"/>
    </source>
</evidence>
<keyword evidence="1 5" id="KW-0963">Cytoplasm</keyword>
<evidence type="ECO:0000259" key="7">
    <source>
        <dbReference type="Pfam" id="PF02601"/>
    </source>
</evidence>
<dbReference type="PANTHER" id="PTHR30008:SF0">
    <property type="entry name" value="EXODEOXYRIBONUCLEASE 7 LARGE SUBUNIT"/>
    <property type="match status" value="1"/>
</dbReference>
<keyword evidence="3 5" id="KW-0378">Hydrolase</keyword>
<feature type="domain" description="Exonuclease VII large subunit C-terminal" evidence="7">
    <location>
        <begin position="137"/>
        <end position="343"/>
    </location>
</feature>
<dbReference type="Pfam" id="PF13742">
    <property type="entry name" value="tRNA_anti_2"/>
    <property type="match status" value="1"/>
</dbReference>
<dbReference type="Proteomes" id="UP001595823">
    <property type="component" value="Unassembled WGS sequence"/>
</dbReference>
<dbReference type="HAMAP" id="MF_00378">
    <property type="entry name" value="Exonuc_7_L"/>
    <property type="match status" value="1"/>
</dbReference>
<keyword evidence="2 5" id="KW-0540">Nuclease</keyword>
<dbReference type="GO" id="GO:0008855">
    <property type="term" value="F:exodeoxyribonuclease VII activity"/>
    <property type="evidence" value="ECO:0007669"/>
    <property type="project" value="UniProtKB-EC"/>
</dbReference>
<sequence>MDDTETSRRGAKPTREEPWTVAHVSRLIGQWIDRLGEVWVEGQITQINRRSGAKMAFLNLRDPSQEASLQITTFAGVLDRIDPALKEGSQVVMRAKPSWYAGRGTLSLRAGEIHQIGLGELLARLEQLKKQLASEGLFAPERKRPLPFLPNKIGLITGRNSDAERDVLRNATARLPSALFEIREVAVQGVHAVTAVTGALEELEANEDVDVIIIARGGGSVEDLLPFSDETLCRAVAAARTPVVSAIGHEPDNPLLDYVADFRASTPTAAGKAVVPDLAEEQQKLDVTRTRLRQAVKGLLDREENFVDSARARPVLAQPQSMITVRQDDVDQLLARLRSQTKGLLDRADDNLEHTRARLRSLSPQSTLDRGYAITLNAGDGAIVRDSAEAADRIEVRLASGSLEADVVTRIAKE</sequence>
<dbReference type="EMBL" id="JBHSDK010000007">
    <property type="protein sequence ID" value="MFC4334576.1"/>
    <property type="molecule type" value="Genomic_DNA"/>
</dbReference>
<dbReference type="InterPro" id="IPR003753">
    <property type="entry name" value="Exonuc_VII_L"/>
</dbReference>
<evidence type="ECO:0000313" key="10">
    <source>
        <dbReference type="Proteomes" id="UP001595823"/>
    </source>
</evidence>
<accession>A0ABV8TUZ4</accession>
<evidence type="ECO:0000256" key="1">
    <source>
        <dbReference type="ARBA" id="ARBA00022490"/>
    </source>
</evidence>
<comment type="subcellular location">
    <subcellularLocation>
        <location evidence="5 6">Cytoplasm</location>
    </subcellularLocation>
</comment>
<reference evidence="10" key="1">
    <citation type="journal article" date="2019" name="Int. J. Syst. Evol. Microbiol.">
        <title>The Global Catalogue of Microorganisms (GCM) 10K type strain sequencing project: providing services to taxonomists for standard genome sequencing and annotation.</title>
        <authorList>
            <consortium name="The Broad Institute Genomics Platform"/>
            <consortium name="The Broad Institute Genome Sequencing Center for Infectious Disease"/>
            <person name="Wu L."/>
            <person name="Ma J."/>
        </authorList>
    </citation>
    <scope>NUCLEOTIDE SEQUENCE [LARGE SCALE GENOMIC DNA]</scope>
    <source>
        <strain evidence="10">IBRC-M 10908</strain>
    </source>
</reference>
<dbReference type="RefSeq" id="WP_380618400.1">
    <property type="nucleotide sequence ID" value="NZ_JBHSDK010000007.1"/>
</dbReference>
<proteinExistence type="inferred from homology"/>
<dbReference type="EC" id="3.1.11.6" evidence="5"/>
<evidence type="ECO:0000256" key="4">
    <source>
        <dbReference type="ARBA" id="ARBA00022839"/>
    </source>
</evidence>
<comment type="function">
    <text evidence="5">Bidirectionally degrades single-stranded DNA into large acid-insoluble oligonucleotides, which are then degraded further into small acid-soluble oligonucleotides.</text>
</comment>
<dbReference type="Pfam" id="PF02601">
    <property type="entry name" value="Exonuc_VII_L"/>
    <property type="match status" value="1"/>
</dbReference>
<evidence type="ECO:0000256" key="6">
    <source>
        <dbReference type="RuleBase" id="RU004355"/>
    </source>
</evidence>
<evidence type="ECO:0000313" key="9">
    <source>
        <dbReference type="EMBL" id="MFC4334576.1"/>
    </source>
</evidence>
<dbReference type="CDD" id="cd04489">
    <property type="entry name" value="ExoVII_LU_OBF"/>
    <property type="match status" value="1"/>
</dbReference>
<evidence type="ECO:0000256" key="3">
    <source>
        <dbReference type="ARBA" id="ARBA00022801"/>
    </source>
</evidence>
<feature type="domain" description="OB-fold nucleic acid binding" evidence="8">
    <location>
        <begin position="19"/>
        <end position="113"/>
    </location>
</feature>
<dbReference type="PANTHER" id="PTHR30008">
    <property type="entry name" value="EXODEOXYRIBONUCLEASE 7 LARGE SUBUNIT"/>
    <property type="match status" value="1"/>
</dbReference>
<comment type="similarity">
    <text evidence="5 6">Belongs to the XseA family.</text>
</comment>
<dbReference type="InterPro" id="IPR025824">
    <property type="entry name" value="OB-fold_nuc-bd_dom"/>
</dbReference>
<keyword evidence="4 5" id="KW-0269">Exonuclease</keyword>
<protein>
    <recommendedName>
        <fullName evidence="5">Exodeoxyribonuclease 7 large subunit</fullName>
        <ecNumber evidence="5">3.1.11.6</ecNumber>
    </recommendedName>
    <alternativeName>
        <fullName evidence="5">Exodeoxyribonuclease VII large subunit</fullName>
        <shortName evidence="5">Exonuclease VII large subunit</shortName>
    </alternativeName>
</protein>
<name>A0ABV8TUZ4_9ACTN</name>